<feature type="signal peptide" evidence="1">
    <location>
        <begin position="1"/>
        <end position="28"/>
    </location>
</feature>
<dbReference type="InterPro" id="IPR008472">
    <property type="entry name" value="DUF753"/>
</dbReference>
<proteinExistence type="predicted"/>
<evidence type="ECO:0000256" key="1">
    <source>
        <dbReference type="SAM" id="SignalP"/>
    </source>
</evidence>
<dbReference type="PANTHER" id="PTHR21721">
    <property type="entry name" value="GH09876P-RELATED"/>
    <property type="match status" value="1"/>
</dbReference>
<dbReference type="KEGG" id="dhe:111595777"/>
<dbReference type="AlphaFoldDB" id="A0A6J1LL59"/>
<dbReference type="OrthoDB" id="7730284at2759"/>
<evidence type="ECO:0000313" key="3">
    <source>
        <dbReference type="Proteomes" id="UP000504633"/>
    </source>
</evidence>
<dbReference type="Pfam" id="PF05444">
    <property type="entry name" value="DUF753"/>
    <property type="match status" value="1"/>
</dbReference>
<dbReference type="PANTHER" id="PTHR21721:SF27">
    <property type="entry name" value="GH09876P"/>
    <property type="match status" value="1"/>
</dbReference>
<organism evidence="3 4">
    <name type="scientific">Drosophila hydei</name>
    <name type="common">Fruit fly</name>
    <dbReference type="NCBI Taxonomy" id="7224"/>
    <lineage>
        <taxon>Eukaryota</taxon>
        <taxon>Metazoa</taxon>
        <taxon>Ecdysozoa</taxon>
        <taxon>Arthropoda</taxon>
        <taxon>Hexapoda</taxon>
        <taxon>Insecta</taxon>
        <taxon>Pterygota</taxon>
        <taxon>Neoptera</taxon>
        <taxon>Endopterygota</taxon>
        <taxon>Diptera</taxon>
        <taxon>Brachycera</taxon>
        <taxon>Muscomorpha</taxon>
        <taxon>Ephydroidea</taxon>
        <taxon>Drosophilidae</taxon>
        <taxon>Drosophila</taxon>
    </lineage>
</organism>
<accession>A0A6J1LL59</accession>
<sequence>MSKPSFNHQLIHLLGLWLCCLVLQPAKAIVCYHCDSIALPECAQTLGEVGVLPYKECATELTCAMSIVDSITYRGCGAETPTTEASYSKRCSSNLCNAGVYPPGRLKCHHCAGESCVAAPAGKPHPCLYHREEDQCYTEIVSSTMGYRGCSSDTNHTAAATAQLCEINGCNDALGAWTLSCASCDSLKARGCKMDLFQLGSRCNVSQFEQCEQQLLLGQEQEQYCYTYRQLGRVVRGCSAELPEELESHRAQLETCASADNCNAGCLPQQRCLTCNSLEKETCRSNATALTSHVCGSAEASSCFTCEYADWQLKRGCGAPPTDSEILNCYECDENSDQQACNSVDFTRCYRCSSDNAAGCANWEKPGGIDIEQCAVPAAPCLVVNYVNGTTERGCQRTDFNCNSATVASCRSCEGSFCNKGPYPEQRLWCHQCSNCDQVQSGQHAVPCGLLANEPADQTAACLEYYDAQIEQVVRGCRSNGQLYYECMLRAGGQTGCRLCQSHGCNATPGQQLRGALQLEQVEPEQLALLSQLKQQAKLLEALKNAIQLGQSEQQQQVLQQKDSQLVEPAK</sequence>
<dbReference type="Proteomes" id="UP000504633">
    <property type="component" value="Unplaced"/>
</dbReference>
<keyword evidence="1" id="KW-0732">Signal</keyword>
<dbReference type="RefSeq" id="XP_023165429.2">
    <property type="nucleotide sequence ID" value="XM_023309661.2"/>
</dbReference>
<keyword evidence="3" id="KW-1185">Reference proteome</keyword>
<feature type="chain" id="PRO_5026859989" evidence="1">
    <location>
        <begin position="29"/>
        <end position="571"/>
    </location>
</feature>
<dbReference type="OMA" id="TRCYRCS"/>
<name>A0A6J1LL59_DROHY</name>
<evidence type="ECO:0000313" key="4">
    <source>
        <dbReference type="RefSeq" id="XP_023165429.2"/>
    </source>
</evidence>
<dbReference type="GeneID" id="111595777"/>
<protein>
    <submittedName>
        <fullName evidence="4">Uncharacterized protein LOC111595777</fullName>
    </submittedName>
</protein>
<feature type="domain" description="DUF753" evidence="2">
    <location>
        <begin position="348"/>
        <end position="419"/>
    </location>
</feature>
<evidence type="ECO:0000259" key="2">
    <source>
        <dbReference type="Pfam" id="PF05444"/>
    </source>
</evidence>
<gene>
    <name evidence="4" type="primary">LOC111595777</name>
</gene>
<reference evidence="4" key="1">
    <citation type="submission" date="2025-08" db="UniProtKB">
        <authorList>
            <consortium name="RefSeq"/>
        </authorList>
    </citation>
    <scope>IDENTIFICATION</scope>
    <source>
        <strain evidence="4">15085-1641.00</strain>
        <tissue evidence="4">Whole body</tissue>
    </source>
</reference>